<dbReference type="EMBL" id="NJHN03000030">
    <property type="protein sequence ID" value="KAH9424033.1"/>
    <property type="molecule type" value="Genomic_DNA"/>
</dbReference>
<comment type="caution">
    <text evidence="1">The sequence shown here is derived from an EMBL/GenBank/DDBJ whole genome shotgun (WGS) entry which is preliminary data.</text>
</comment>
<dbReference type="Proteomes" id="UP000887458">
    <property type="component" value="Unassembled WGS sequence"/>
</dbReference>
<evidence type="ECO:0000313" key="1">
    <source>
        <dbReference type="EMBL" id="KAH9424033.1"/>
    </source>
</evidence>
<accession>A0ABQ8JN45</accession>
<proteinExistence type="predicted"/>
<keyword evidence="2" id="KW-1185">Reference proteome</keyword>
<sequence>MFIFYLSKSKSLKWKLTFMPVLRYGYFIPKKVSCHCCLWLTGGILSLLLFCDSTTFKKKSMCLMQTND</sequence>
<name>A0ABQ8JN45_DERPT</name>
<organism evidence="1 2">
    <name type="scientific">Dermatophagoides pteronyssinus</name>
    <name type="common">European house dust mite</name>
    <dbReference type="NCBI Taxonomy" id="6956"/>
    <lineage>
        <taxon>Eukaryota</taxon>
        <taxon>Metazoa</taxon>
        <taxon>Ecdysozoa</taxon>
        <taxon>Arthropoda</taxon>
        <taxon>Chelicerata</taxon>
        <taxon>Arachnida</taxon>
        <taxon>Acari</taxon>
        <taxon>Acariformes</taxon>
        <taxon>Sarcoptiformes</taxon>
        <taxon>Astigmata</taxon>
        <taxon>Psoroptidia</taxon>
        <taxon>Analgoidea</taxon>
        <taxon>Pyroglyphidae</taxon>
        <taxon>Dermatophagoidinae</taxon>
        <taxon>Dermatophagoides</taxon>
    </lineage>
</organism>
<protein>
    <submittedName>
        <fullName evidence="1">Uncharacterized protein</fullName>
    </submittedName>
</protein>
<gene>
    <name evidence="1" type="ORF">DERP_008881</name>
</gene>
<reference evidence="1 2" key="1">
    <citation type="journal article" date="2018" name="J. Allergy Clin. Immunol.">
        <title>High-quality assembly of Dermatophagoides pteronyssinus genome and transcriptome reveals a wide range of novel allergens.</title>
        <authorList>
            <person name="Liu X.Y."/>
            <person name="Yang K.Y."/>
            <person name="Wang M.Q."/>
            <person name="Kwok J.S."/>
            <person name="Zeng X."/>
            <person name="Yang Z."/>
            <person name="Xiao X.J."/>
            <person name="Lau C.P."/>
            <person name="Li Y."/>
            <person name="Huang Z.M."/>
            <person name="Ba J.G."/>
            <person name="Yim A.K."/>
            <person name="Ouyang C.Y."/>
            <person name="Ngai S.M."/>
            <person name="Chan T.F."/>
            <person name="Leung E.L."/>
            <person name="Liu L."/>
            <person name="Liu Z.G."/>
            <person name="Tsui S.K."/>
        </authorList>
    </citation>
    <scope>NUCLEOTIDE SEQUENCE [LARGE SCALE GENOMIC DNA]</scope>
    <source>
        <strain evidence="1">Derp</strain>
    </source>
</reference>
<evidence type="ECO:0000313" key="2">
    <source>
        <dbReference type="Proteomes" id="UP000887458"/>
    </source>
</evidence>
<reference evidence="1 2" key="2">
    <citation type="journal article" date="2022" name="Mol. Biol. Evol.">
        <title>Comparative Genomics Reveals Insights into the Divergent Evolution of Astigmatic Mites and Household Pest Adaptations.</title>
        <authorList>
            <person name="Xiong Q."/>
            <person name="Wan A.T."/>
            <person name="Liu X."/>
            <person name="Fung C.S."/>
            <person name="Xiao X."/>
            <person name="Malainual N."/>
            <person name="Hou J."/>
            <person name="Wang L."/>
            <person name="Wang M."/>
            <person name="Yang K.Y."/>
            <person name="Cui Y."/>
            <person name="Leung E.L."/>
            <person name="Nong W."/>
            <person name="Shin S.K."/>
            <person name="Au S.W."/>
            <person name="Jeong K.Y."/>
            <person name="Chew F.T."/>
            <person name="Hui J.H."/>
            <person name="Leung T.F."/>
            <person name="Tungtrongchitr A."/>
            <person name="Zhong N."/>
            <person name="Liu Z."/>
            <person name="Tsui S.K."/>
        </authorList>
    </citation>
    <scope>NUCLEOTIDE SEQUENCE [LARGE SCALE GENOMIC DNA]</scope>
    <source>
        <strain evidence="1">Derp</strain>
    </source>
</reference>